<accession>A0A1M6AK56</accession>
<protein>
    <submittedName>
        <fullName evidence="1">Uncharacterized protein</fullName>
    </submittedName>
</protein>
<gene>
    <name evidence="1" type="ORF">SAMN02745725_00267</name>
</gene>
<dbReference type="AlphaFoldDB" id="A0A1M6AK56"/>
<evidence type="ECO:0000313" key="2">
    <source>
        <dbReference type="Proteomes" id="UP000184185"/>
    </source>
</evidence>
<proteinExistence type="predicted"/>
<sequence length="39" mass="4337">MKKQNSFTGMYMCMRRMLISQAADYGPGAMAFCLAPVTD</sequence>
<reference evidence="1 2" key="1">
    <citation type="submission" date="2016-11" db="EMBL/GenBank/DDBJ databases">
        <authorList>
            <person name="Jaros S."/>
            <person name="Januszkiewicz K."/>
            <person name="Wedrychowicz H."/>
        </authorList>
    </citation>
    <scope>NUCLEOTIDE SEQUENCE [LARGE SCALE GENOMIC DNA]</scope>
    <source>
        <strain evidence="1 2">DSM 14809</strain>
    </source>
</reference>
<name>A0A1M6AK56_PSEXY</name>
<dbReference type="Proteomes" id="UP000184185">
    <property type="component" value="Unassembled WGS sequence"/>
</dbReference>
<keyword evidence="2" id="KW-1185">Reference proteome</keyword>
<organism evidence="1 2">
    <name type="scientific">Pseudobutyrivibrio xylanivorans DSM 14809</name>
    <dbReference type="NCBI Taxonomy" id="1123012"/>
    <lineage>
        <taxon>Bacteria</taxon>
        <taxon>Bacillati</taxon>
        <taxon>Bacillota</taxon>
        <taxon>Clostridia</taxon>
        <taxon>Lachnospirales</taxon>
        <taxon>Lachnospiraceae</taxon>
        <taxon>Pseudobutyrivibrio</taxon>
    </lineage>
</organism>
<dbReference type="EMBL" id="FQYQ01000001">
    <property type="protein sequence ID" value="SHI36894.1"/>
    <property type="molecule type" value="Genomic_DNA"/>
</dbReference>
<evidence type="ECO:0000313" key="1">
    <source>
        <dbReference type="EMBL" id="SHI36894.1"/>
    </source>
</evidence>